<dbReference type="GO" id="GO:0006364">
    <property type="term" value="P:rRNA processing"/>
    <property type="evidence" value="ECO:0007669"/>
    <property type="project" value="UniProtKB-KW"/>
</dbReference>
<evidence type="ECO:0000256" key="4">
    <source>
        <dbReference type="ARBA" id="ARBA00022679"/>
    </source>
</evidence>
<evidence type="ECO:0000256" key="1">
    <source>
        <dbReference type="ARBA" id="ARBA00022490"/>
    </source>
</evidence>
<evidence type="ECO:0000259" key="6">
    <source>
        <dbReference type="Pfam" id="PF26049"/>
    </source>
</evidence>
<dbReference type="Pfam" id="PF26049">
    <property type="entry name" value="RLMG_N"/>
    <property type="match status" value="1"/>
</dbReference>
<evidence type="ECO:0000256" key="3">
    <source>
        <dbReference type="ARBA" id="ARBA00022603"/>
    </source>
</evidence>
<dbReference type="GO" id="GO:0003676">
    <property type="term" value="F:nucleic acid binding"/>
    <property type="evidence" value="ECO:0007669"/>
    <property type="project" value="InterPro"/>
</dbReference>
<proteinExistence type="predicted"/>
<dbReference type="STRING" id="861266.ARTSIC4J27_1822"/>
<dbReference type="InterPro" id="IPR007848">
    <property type="entry name" value="Small_mtfrase_dom"/>
</dbReference>
<dbReference type="Pfam" id="PF05175">
    <property type="entry name" value="MTS"/>
    <property type="match status" value="1"/>
</dbReference>
<protein>
    <submittedName>
        <fullName evidence="7">Methyltransferase small domain protein</fullName>
    </submittedName>
</protein>
<keyword evidence="8" id="KW-1185">Reference proteome</keyword>
<gene>
    <name evidence="7" type="ORF">ARTSIC4J27_1822</name>
</gene>
<dbReference type="AlphaFoldDB" id="A0A024H1W8"/>
<evidence type="ECO:0000313" key="8">
    <source>
        <dbReference type="Proteomes" id="UP000035722"/>
    </source>
</evidence>
<dbReference type="CDD" id="cd02440">
    <property type="entry name" value="AdoMet_MTases"/>
    <property type="match status" value="1"/>
</dbReference>
<dbReference type="GO" id="GO:0008170">
    <property type="term" value="F:N-methyltransferase activity"/>
    <property type="evidence" value="ECO:0007669"/>
    <property type="project" value="UniProtKB-ARBA"/>
</dbReference>
<dbReference type="PROSITE" id="PS00092">
    <property type="entry name" value="N6_MTASE"/>
    <property type="match status" value="1"/>
</dbReference>
<evidence type="ECO:0000313" key="7">
    <source>
        <dbReference type="EMBL" id="CCQ45862.1"/>
    </source>
</evidence>
<dbReference type="GO" id="GO:0008757">
    <property type="term" value="F:S-adenosylmethionine-dependent methyltransferase activity"/>
    <property type="evidence" value="ECO:0007669"/>
    <property type="project" value="InterPro"/>
</dbReference>
<dbReference type="InterPro" id="IPR002052">
    <property type="entry name" value="DNA_methylase_N6_adenine_CS"/>
</dbReference>
<dbReference type="EMBL" id="CAQI01000041">
    <property type="protein sequence ID" value="CCQ45862.1"/>
    <property type="molecule type" value="Genomic_DNA"/>
</dbReference>
<dbReference type="Proteomes" id="UP000035722">
    <property type="component" value="Unassembled WGS sequence"/>
</dbReference>
<dbReference type="PANTHER" id="PTHR47816">
    <property type="entry name" value="RIBOSOMAL RNA SMALL SUBUNIT METHYLTRANSFERASE C"/>
    <property type="match status" value="1"/>
</dbReference>
<reference evidence="8" key="1">
    <citation type="journal article" date="2014" name="Genome Announc.">
        <title>Genome Sequence of Arthrobacter siccitolerans 4J27, a Xeroprotectant-Producing Desiccation-Tolerant Microorganism.</title>
        <authorList>
            <person name="Manzanera M."/>
            <person name="Santa-Cruz-Calvo L."/>
            <person name="Vilchez J.I."/>
            <person name="Garcia-Fontana C."/>
            <person name="Silva-Castro G.A."/>
            <person name="Calvo C."/>
            <person name="Gonzalez-Lopez J."/>
        </authorList>
    </citation>
    <scope>NUCLEOTIDE SEQUENCE [LARGE SCALE GENOMIC DNA]</scope>
    <source>
        <strain evidence="8">4J27</strain>
    </source>
</reference>
<evidence type="ECO:0000259" key="5">
    <source>
        <dbReference type="Pfam" id="PF05175"/>
    </source>
</evidence>
<name>A0A024H1W8_9MICC</name>
<accession>A0A024H1W8</accession>
<dbReference type="InterPro" id="IPR058679">
    <property type="entry name" value="RlmG_N"/>
</dbReference>
<keyword evidence="3 7" id="KW-0489">Methyltransferase</keyword>
<feature type="domain" description="RlmG N-terminal" evidence="6">
    <location>
        <begin position="33"/>
        <end position="204"/>
    </location>
</feature>
<evidence type="ECO:0000256" key="2">
    <source>
        <dbReference type="ARBA" id="ARBA00022552"/>
    </source>
</evidence>
<feature type="domain" description="Methyltransferase small" evidence="5">
    <location>
        <begin position="227"/>
        <end position="396"/>
    </location>
</feature>
<keyword evidence="2" id="KW-0698">rRNA processing</keyword>
<sequence>MGLTVRSPDGDLQTGEGGRNQVAVTRLDEVLPRLRRRPDVEAPNLQAWDATDRLLLDAAAERMLPGSSITVIGDRYGALTLGALAVLNPGTLRVHQDLITGEQALRLNTAEVLGPDAAEAGFTQLPLGPELLQGAGMVLLQLPKTLAELDQIAEAVARHAAPDVVLLAGGRVKHMSLGMNAVLERHFSSVTPQLARQKSRVIVASGPRGSGEPERFPVVEHLAEIDLNVAAHGAVFAGPRLDIGTRFLLTFLPDMRTARHAVDLGCGTGILAAMYARQHPGGTVTATDQSAAAVASALATAAANGLAGQVNVLQDDAMATLADGSADLILLNPPFHVGAGVHAGAGLKLIEAAGRVLAPGGELWTVFNRHLAYSPALERHVGPTVVKGQNPKFTVTLSTRRTPG</sequence>
<dbReference type="SUPFAM" id="SSF53335">
    <property type="entry name" value="S-adenosyl-L-methionine-dependent methyltransferases"/>
    <property type="match status" value="1"/>
</dbReference>
<comment type="caution">
    <text evidence="7">The sequence shown here is derived from an EMBL/GenBank/DDBJ whole genome shotgun (WGS) entry which is preliminary data.</text>
</comment>
<organism evidence="7 8">
    <name type="scientific">Pseudarthrobacter siccitolerans</name>
    <dbReference type="NCBI Taxonomy" id="861266"/>
    <lineage>
        <taxon>Bacteria</taxon>
        <taxon>Bacillati</taxon>
        <taxon>Actinomycetota</taxon>
        <taxon>Actinomycetes</taxon>
        <taxon>Micrococcales</taxon>
        <taxon>Micrococcaceae</taxon>
        <taxon>Pseudarthrobacter</taxon>
    </lineage>
</organism>
<dbReference type="PANTHER" id="PTHR47816:SF5">
    <property type="entry name" value="RIBOSOMAL RNA LARGE SUBUNIT METHYLTRANSFERASE G"/>
    <property type="match status" value="1"/>
</dbReference>
<dbReference type="InterPro" id="IPR046977">
    <property type="entry name" value="RsmC/RlmG"/>
</dbReference>
<keyword evidence="4 7" id="KW-0808">Transferase</keyword>
<dbReference type="InterPro" id="IPR029063">
    <property type="entry name" value="SAM-dependent_MTases_sf"/>
</dbReference>
<dbReference type="GO" id="GO:0032259">
    <property type="term" value="P:methylation"/>
    <property type="evidence" value="ECO:0007669"/>
    <property type="project" value="UniProtKB-KW"/>
</dbReference>
<keyword evidence="1" id="KW-0963">Cytoplasm</keyword>
<dbReference type="Gene3D" id="3.40.50.150">
    <property type="entry name" value="Vaccinia Virus protein VP39"/>
    <property type="match status" value="2"/>
</dbReference>